<keyword evidence="5" id="KW-1185">Reference proteome</keyword>
<proteinExistence type="predicted"/>
<feature type="domain" description="N-acetyltransferase" evidence="3">
    <location>
        <begin position="1"/>
        <end position="163"/>
    </location>
</feature>
<dbReference type="Proteomes" id="UP000252893">
    <property type="component" value="Unassembled WGS sequence"/>
</dbReference>
<accession>A0A366DPI4</accession>
<protein>
    <submittedName>
        <fullName evidence="4">Acetyltransferase (GNAT) family protein</fullName>
    </submittedName>
</protein>
<evidence type="ECO:0000313" key="5">
    <source>
        <dbReference type="Proteomes" id="UP000252893"/>
    </source>
</evidence>
<comment type="caution">
    <text evidence="4">The sequence shown here is derived from an EMBL/GenBank/DDBJ whole genome shotgun (WGS) entry which is preliminary data.</text>
</comment>
<evidence type="ECO:0000259" key="3">
    <source>
        <dbReference type="PROSITE" id="PS51186"/>
    </source>
</evidence>
<dbReference type="OrthoDB" id="7925327at2"/>
<dbReference type="Pfam" id="PF13673">
    <property type="entry name" value="Acetyltransf_10"/>
    <property type="match status" value="1"/>
</dbReference>
<evidence type="ECO:0000313" key="4">
    <source>
        <dbReference type="EMBL" id="RBO92013.1"/>
    </source>
</evidence>
<sequence length="167" mass="18602">MWLRSANKDDLKAVHQLLVKTWHATFDDVLGVETVNTVTGEYHSVAALTRNLAKPYSEFVVADDGEGNLVGMAFASQSKAGVAELHQLYVDPEQQVQGIGTMLLAEIEMAFPDVEKLALEVIEKNQKALDFYSRKGFEKTGETKDWGTLKLDINVIKMEKPLTGWSM</sequence>
<dbReference type="InterPro" id="IPR016181">
    <property type="entry name" value="Acyl_CoA_acyltransferase"/>
</dbReference>
<dbReference type="SUPFAM" id="SSF55729">
    <property type="entry name" value="Acyl-CoA N-acyltransferases (Nat)"/>
    <property type="match status" value="1"/>
</dbReference>
<organism evidence="4 5">
    <name type="scientific">Pseudochrobactrum asaccharolyticum</name>
    <dbReference type="NCBI Taxonomy" id="354351"/>
    <lineage>
        <taxon>Bacteria</taxon>
        <taxon>Pseudomonadati</taxon>
        <taxon>Pseudomonadota</taxon>
        <taxon>Alphaproteobacteria</taxon>
        <taxon>Hyphomicrobiales</taxon>
        <taxon>Brucellaceae</taxon>
        <taxon>Pseudochrobactrum</taxon>
    </lineage>
</organism>
<keyword evidence="1 4" id="KW-0808">Transferase</keyword>
<keyword evidence="2" id="KW-0012">Acyltransferase</keyword>
<dbReference type="InterPro" id="IPR050832">
    <property type="entry name" value="Bact_Acetyltransf"/>
</dbReference>
<dbReference type="PROSITE" id="PS51186">
    <property type="entry name" value="GNAT"/>
    <property type="match status" value="1"/>
</dbReference>
<dbReference type="Gene3D" id="3.40.630.30">
    <property type="match status" value="1"/>
</dbReference>
<dbReference type="GO" id="GO:0016747">
    <property type="term" value="F:acyltransferase activity, transferring groups other than amino-acyl groups"/>
    <property type="evidence" value="ECO:0007669"/>
    <property type="project" value="InterPro"/>
</dbReference>
<dbReference type="AlphaFoldDB" id="A0A366DPI4"/>
<gene>
    <name evidence="4" type="ORF">DFR47_108159</name>
</gene>
<dbReference type="RefSeq" id="WP_113945769.1">
    <property type="nucleotide sequence ID" value="NZ_JBHEEG010000001.1"/>
</dbReference>
<dbReference type="EMBL" id="QNRH01000008">
    <property type="protein sequence ID" value="RBO92013.1"/>
    <property type="molecule type" value="Genomic_DNA"/>
</dbReference>
<dbReference type="PANTHER" id="PTHR43877">
    <property type="entry name" value="AMINOALKYLPHOSPHONATE N-ACETYLTRANSFERASE-RELATED-RELATED"/>
    <property type="match status" value="1"/>
</dbReference>
<name>A0A366DPI4_9HYPH</name>
<dbReference type="InterPro" id="IPR000182">
    <property type="entry name" value="GNAT_dom"/>
</dbReference>
<dbReference type="PANTHER" id="PTHR43877:SF2">
    <property type="entry name" value="AMINOALKYLPHOSPHONATE N-ACETYLTRANSFERASE-RELATED"/>
    <property type="match status" value="1"/>
</dbReference>
<reference evidence="4 5" key="1">
    <citation type="submission" date="2018-06" db="EMBL/GenBank/DDBJ databases">
        <title>Genomic Encyclopedia of Type Strains, Phase IV (KMG-IV): sequencing the most valuable type-strain genomes for metagenomic binning, comparative biology and taxonomic classification.</title>
        <authorList>
            <person name="Goeker M."/>
        </authorList>
    </citation>
    <scope>NUCLEOTIDE SEQUENCE [LARGE SCALE GENOMIC DNA]</scope>
    <source>
        <strain evidence="4 5">DSM 25619</strain>
    </source>
</reference>
<dbReference type="CDD" id="cd04301">
    <property type="entry name" value="NAT_SF"/>
    <property type="match status" value="1"/>
</dbReference>
<evidence type="ECO:0000256" key="2">
    <source>
        <dbReference type="ARBA" id="ARBA00023315"/>
    </source>
</evidence>
<evidence type="ECO:0000256" key="1">
    <source>
        <dbReference type="ARBA" id="ARBA00022679"/>
    </source>
</evidence>